<dbReference type="GO" id="GO:0043565">
    <property type="term" value="F:sequence-specific DNA binding"/>
    <property type="evidence" value="ECO:0007669"/>
    <property type="project" value="UniProtKB-ARBA"/>
</dbReference>
<evidence type="ECO:0008006" key="3">
    <source>
        <dbReference type="Google" id="ProtNLM"/>
    </source>
</evidence>
<accession>A0A2M9WDF5</accession>
<evidence type="ECO:0000313" key="2">
    <source>
        <dbReference type="Proteomes" id="UP000232062"/>
    </source>
</evidence>
<dbReference type="GO" id="GO:0006355">
    <property type="term" value="P:regulation of DNA-templated transcription"/>
    <property type="evidence" value="ECO:0007669"/>
    <property type="project" value="InterPro"/>
</dbReference>
<dbReference type="Gene3D" id="1.10.1220.10">
    <property type="entry name" value="Met repressor-like"/>
    <property type="match status" value="1"/>
</dbReference>
<dbReference type="OrthoDB" id="6628194at2"/>
<protein>
    <recommendedName>
        <fullName evidence="3">Arc-like DNA binding domain-containing protein</fullName>
    </recommendedName>
</protein>
<proteinExistence type="predicted"/>
<dbReference type="STRING" id="1076549.HA45_21990"/>
<dbReference type="EMBL" id="PIQI01000015">
    <property type="protein sequence ID" value="PJZ05498.1"/>
    <property type="molecule type" value="Genomic_DNA"/>
</dbReference>
<name>A0A2M9WDF5_9GAMM</name>
<dbReference type="Proteomes" id="UP000232062">
    <property type="component" value="Unassembled WGS sequence"/>
</dbReference>
<dbReference type="InterPro" id="IPR013321">
    <property type="entry name" value="Arc_rbn_hlx_hlx"/>
</dbReference>
<organism evidence="1 2">
    <name type="scientific">Pantoea rodasii</name>
    <dbReference type="NCBI Taxonomy" id="1076549"/>
    <lineage>
        <taxon>Bacteria</taxon>
        <taxon>Pseudomonadati</taxon>
        <taxon>Pseudomonadota</taxon>
        <taxon>Gammaproteobacteria</taxon>
        <taxon>Enterobacterales</taxon>
        <taxon>Erwiniaceae</taxon>
        <taxon>Pantoea</taxon>
    </lineage>
</organism>
<dbReference type="RefSeq" id="WP_100701674.1">
    <property type="nucleotide sequence ID" value="NZ_MLFP01000033.1"/>
</dbReference>
<gene>
    <name evidence="1" type="ORF">PRCB_10670</name>
</gene>
<evidence type="ECO:0000313" key="1">
    <source>
        <dbReference type="EMBL" id="PJZ05498.1"/>
    </source>
</evidence>
<sequence>MKVKEKMGDGRGRPRKYARGEMQYRKLWLPENLLMELRVAARVRRFTTNDEIISRLITSMQFSPRRHVIKTNEGQRLVALARMFDEFIQSRLDIIRAEFQQNEMGNAEKKPFDPGKNTAFSSSFPENLRRDMEISARFNRRSVNMEIQQRLLASLNYLTEQQLPENEEVRRLRELALLFDEFILEKVVVAENPLTGKQQEP</sequence>
<dbReference type="AlphaFoldDB" id="A0A2M9WDF5"/>
<reference evidence="1 2" key="1">
    <citation type="submission" date="2017-11" db="EMBL/GenBank/DDBJ databases">
        <title>The genome sequence of Pantoea rodasii DSM 26611.</title>
        <authorList>
            <person name="Gao J."/>
            <person name="Mao X."/>
            <person name="Sun J."/>
        </authorList>
    </citation>
    <scope>NUCLEOTIDE SEQUENCE [LARGE SCALE GENOMIC DNA]</scope>
    <source>
        <strain evidence="1 2">DSM 26611</strain>
    </source>
</reference>
<keyword evidence="2" id="KW-1185">Reference proteome</keyword>
<comment type="caution">
    <text evidence="1">The sequence shown here is derived from an EMBL/GenBank/DDBJ whole genome shotgun (WGS) entry which is preliminary data.</text>
</comment>